<keyword evidence="2" id="KW-1185">Reference proteome</keyword>
<comment type="caution">
    <text evidence="1">The sequence shown here is derived from an EMBL/GenBank/DDBJ whole genome shotgun (WGS) entry which is preliminary data.</text>
</comment>
<accession>A0A9X0I8K4</accession>
<gene>
    <name evidence="1" type="ORF">ADL17_08290</name>
</gene>
<reference evidence="1 2" key="1">
    <citation type="submission" date="2015-10" db="EMBL/GenBank/DDBJ databases">
        <authorList>
            <person name="Ju K.-S."/>
            <person name="Doroghazi J.R."/>
            <person name="Metcalf W.W."/>
        </authorList>
    </citation>
    <scope>NUCLEOTIDE SEQUENCE [LARGE SCALE GENOMIC DNA]</scope>
    <source>
        <strain evidence="1 2">NRRL B-24793</strain>
    </source>
</reference>
<dbReference type="RefSeq" id="WP_013732353.1">
    <property type="nucleotide sequence ID" value="NZ_LMWI01000001.1"/>
</dbReference>
<dbReference type="AlphaFoldDB" id="A0A9X0I8K4"/>
<proteinExistence type="predicted"/>
<dbReference type="Proteomes" id="UP000053246">
    <property type="component" value="Unassembled WGS sequence"/>
</dbReference>
<dbReference type="EMBL" id="LMWI01000001">
    <property type="protein sequence ID" value="KUJ48974.1"/>
    <property type="molecule type" value="Genomic_DNA"/>
</dbReference>
<organism evidence="1 2">
    <name type="scientific">Micromonospora maris</name>
    <dbReference type="NCBI Taxonomy" id="1003110"/>
    <lineage>
        <taxon>Bacteria</taxon>
        <taxon>Bacillati</taxon>
        <taxon>Actinomycetota</taxon>
        <taxon>Actinomycetes</taxon>
        <taxon>Micromonosporales</taxon>
        <taxon>Micromonosporaceae</taxon>
        <taxon>Micromonospora</taxon>
    </lineage>
</organism>
<protein>
    <submittedName>
        <fullName evidence="1">Uncharacterized protein</fullName>
    </submittedName>
</protein>
<evidence type="ECO:0000313" key="2">
    <source>
        <dbReference type="Proteomes" id="UP000053246"/>
    </source>
</evidence>
<dbReference type="OMA" id="CDIPLHE"/>
<sequence length="329" mass="35401">MSPSERRRPAQPPLRLLQVVYGARRRAGLVADRLARRTNQLRRDPVADLPEVDCDFFAVLDGRTLHLHALLPSAAVPAPSRATLIFLQGAQVVECPATVEAEGDAFGVRVQAAFGTGNDDISLAKGVWSLALAVSGEAGEQQFALRAGESPEHDGPTVPAPPHPISGWRYEPGLGPHGLAQLTVAGAKARAEVIQLATGRTEARIQARLLGVRSLEDPVVVFTPRAGGADLVIPIDPVDGRFEFVVPLAELASGPPGTEVIWEAWVRTSPTRMIRLGRFLHDLRDPRTVLRVSRSTVVVGDRHFVGYRPYYTKAGNLAVACLHFTGAPT</sequence>
<name>A0A9X0I8K4_9ACTN</name>
<evidence type="ECO:0000313" key="1">
    <source>
        <dbReference type="EMBL" id="KUJ48974.1"/>
    </source>
</evidence>